<protein>
    <submittedName>
        <fullName evidence="1">Uncharacterized protein</fullName>
    </submittedName>
</protein>
<comment type="caution">
    <text evidence="1">The sequence shown here is derived from an EMBL/GenBank/DDBJ whole genome shotgun (WGS) entry which is preliminary data.</text>
</comment>
<reference evidence="1 2" key="1">
    <citation type="submission" date="2019-03" db="EMBL/GenBank/DDBJ databases">
        <title>Draft genome sequences of novel Actinobacteria.</title>
        <authorList>
            <person name="Sahin N."/>
            <person name="Ay H."/>
            <person name="Saygin H."/>
        </authorList>
    </citation>
    <scope>NUCLEOTIDE SEQUENCE [LARGE SCALE GENOMIC DNA]</scope>
    <source>
        <strain evidence="1 2">16K309</strain>
    </source>
</reference>
<dbReference type="RefSeq" id="WP_132678163.1">
    <property type="nucleotide sequence ID" value="NZ_SMKS01000056.1"/>
</dbReference>
<dbReference type="EMBL" id="SMKS01000056">
    <property type="protein sequence ID" value="TDD01854.1"/>
    <property type="molecule type" value="Genomic_DNA"/>
</dbReference>
<evidence type="ECO:0000313" key="1">
    <source>
        <dbReference type="EMBL" id="TDD01854.1"/>
    </source>
</evidence>
<keyword evidence="2" id="KW-1185">Reference proteome</keyword>
<dbReference type="AlphaFoldDB" id="A0A4R4VI13"/>
<accession>A0A4R4VI13</accession>
<evidence type="ECO:0000313" key="2">
    <source>
        <dbReference type="Proteomes" id="UP000295674"/>
    </source>
</evidence>
<gene>
    <name evidence="1" type="ORF">E1181_24315</name>
</gene>
<name>A0A4R4VI13_9PSEU</name>
<dbReference type="OrthoDB" id="3576083at2"/>
<organism evidence="1 2">
    <name type="scientific">Saccharopolyspora terrae</name>
    <dbReference type="NCBI Taxonomy" id="2530384"/>
    <lineage>
        <taxon>Bacteria</taxon>
        <taxon>Bacillati</taxon>
        <taxon>Actinomycetota</taxon>
        <taxon>Actinomycetes</taxon>
        <taxon>Pseudonocardiales</taxon>
        <taxon>Pseudonocardiaceae</taxon>
        <taxon>Saccharopolyspora</taxon>
    </lineage>
</organism>
<dbReference type="Proteomes" id="UP000295674">
    <property type="component" value="Unassembled WGS sequence"/>
</dbReference>
<sequence length="204" mass="22328">MAVRETDLLCHELLLRLAGRLPDRHLWRYRDWLAGGAAEVVARLLPGTLVRERIALDDDEHRLLSDALLPLGADPAMVNAILPAVVDTTPHYSFTTERPAENVGDSAVLVLGATLRGRAGVREVRNTWRRRDSGSPKLVVLVSVSDDCVELAGEIQRVLRALGDSAPCVEVVPKDLEPTPYHRMAIEESALVCVGAEEFAGRRG</sequence>
<proteinExistence type="predicted"/>